<gene>
    <name evidence="1" type="ORF">EV192_102107</name>
</gene>
<proteinExistence type="predicted"/>
<comment type="caution">
    <text evidence="1">The sequence shown here is derived from an EMBL/GenBank/DDBJ whole genome shotgun (WGS) entry which is preliminary data.</text>
</comment>
<reference evidence="1 2" key="1">
    <citation type="submission" date="2019-03" db="EMBL/GenBank/DDBJ databases">
        <title>Genomic Encyclopedia of Type Strains, Phase IV (KMG-IV): sequencing the most valuable type-strain genomes for metagenomic binning, comparative biology and taxonomic classification.</title>
        <authorList>
            <person name="Goeker M."/>
        </authorList>
    </citation>
    <scope>NUCLEOTIDE SEQUENCE [LARGE SCALE GENOMIC DNA]</scope>
    <source>
        <strain evidence="1 2">DSM 45934</strain>
    </source>
</reference>
<dbReference type="OrthoDB" id="9948866at2"/>
<accession>A0A4V2S802</accession>
<evidence type="ECO:0000313" key="2">
    <source>
        <dbReference type="Proteomes" id="UP000295680"/>
    </source>
</evidence>
<name>A0A4V2S802_9PSEU</name>
<dbReference type="Pfam" id="PF08962">
    <property type="entry name" value="Rv2632c-like"/>
    <property type="match status" value="1"/>
</dbReference>
<evidence type="ECO:0000313" key="1">
    <source>
        <dbReference type="EMBL" id="TCO61970.1"/>
    </source>
</evidence>
<protein>
    <submittedName>
        <fullName evidence="1">Uncharacterized protein DUF1876</fullName>
    </submittedName>
</protein>
<dbReference type="AlphaFoldDB" id="A0A4V2S802"/>
<keyword evidence="2" id="KW-1185">Reference proteome</keyword>
<dbReference type="RefSeq" id="WP_132113404.1">
    <property type="nucleotide sequence ID" value="NZ_SLWS01000002.1"/>
</dbReference>
<dbReference type="Gene3D" id="3.30.160.240">
    <property type="entry name" value="Rv1738"/>
    <property type="match status" value="1"/>
</dbReference>
<dbReference type="EMBL" id="SLWS01000002">
    <property type="protein sequence ID" value="TCO61970.1"/>
    <property type="molecule type" value="Genomic_DNA"/>
</dbReference>
<dbReference type="InterPro" id="IPR015057">
    <property type="entry name" value="Rv2632c-like"/>
</dbReference>
<dbReference type="InterPro" id="IPR038070">
    <property type="entry name" value="Rv2632c-like_sf"/>
</dbReference>
<sequence>MDWTVRLRLSESAGSVVATATLVDQDEGVLTATAQFRPVSVDSPTSRTQYELAAARALQRLSEALIMAATRSK</sequence>
<dbReference type="SUPFAM" id="SSF143212">
    <property type="entry name" value="Rv2632c-like"/>
    <property type="match status" value="1"/>
</dbReference>
<organism evidence="1 2">
    <name type="scientific">Actinocrispum wychmicini</name>
    <dbReference type="NCBI Taxonomy" id="1213861"/>
    <lineage>
        <taxon>Bacteria</taxon>
        <taxon>Bacillati</taxon>
        <taxon>Actinomycetota</taxon>
        <taxon>Actinomycetes</taxon>
        <taxon>Pseudonocardiales</taxon>
        <taxon>Pseudonocardiaceae</taxon>
        <taxon>Actinocrispum</taxon>
    </lineage>
</organism>
<dbReference type="Proteomes" id="UP000295680">
    <property type="component" value="Unassembled WGS sequence"/>
</dbReference>